<proteinExistence type="predicted"/>
<dbReference type="Proteomes" id="UP000481852">
    <property type="component" value="Unassembled WGS sequence"/>
</dbReference>
<dbReference type="RefSeq" id="WP_154526984.1">
    <property type="nucleotide sequence ID" value="NZ_JAQYJL010000028.1"/>
</dbReference>
<comment type="caution">
    <text evidence="1">The sequence shown here is derived from an EMBL/GenBank/DDBJ whole genome shotgun (WGS) entry which is preliminary data.</text>
</comment>
<protein>
    <submittedName>
        <fullName evidence="1">Uncharacterized protein</fullName>
    </submittedName>
</protein>
<evidence type="ECO:0000313" key="1">
    <source>
        <dbReference type="EMBL" id="MSS15788.1"/>
    </source>
</evidence>
<name>A0A6L5X8V4_9FIRM</name>
<sequence>MKVQQQKTRSRQNKQDDVLGSMLRDYYLEGCRISLEGKSMEPWEAASCCLRERVSYMMDFIPDPAGHRISRIDLNRVGADRYRCRRRTYAGWCR</sequence>
<dbReference type="EMBL" id="VULZ01000015">
    <property type="protein sequence ID" value="MSS15788.1"/>
    <property type="molecule type" value="Genomic_DNA"/>
</dbReference>
<evidence type="ECO:0000313" key="2">
    <source>
        <dbReference type="Proteomes" id="UP000481852"/>
    </source>
</evidence>
<accession>A0A6L5X8V4</accession>
<reference evidence="1 2" key="1">
    <citation type="submission" date="2019-08" db="EMBL/GenBank/DDBJ databases">
        <title>In-depth cultivation of the pig gut microbiome towards novel bacterial diversity and tailored functional studies.</title>
        <authorList>
            <person name="Wylensek D."/>
            <person name="Hitch T.C.A."/>
            <person name="Clavel T."/>
        </authorList>
    </citation>
    <scope>NUCLEOTIDE SEQUENCE [LARGE SCALE GENOMIC DNA]</scope>
    <source>
        <strain evidence="1 2">Oil+RF-744-WCA-WT-11</strain>
    </source>
</reference>
<gene>
    <name evidence="1" type="ORF">FYJ35_12240</name>
</gene>
<organism evidence="1 2">
    <name type="scientific">Porcincola intestinalis</name>
    <dbReference type="NCBI Taxonomy" id="2606632"/>
    <lineage>
        <taxon>Bacteria</taxon>
        <taxon>Bacillati</taxon>
        <taxon>Bacillota</taxon>
        <taxon>Clostridia</taxon>
        <taxon>Lachnospirales</taxon>
        <taxon>Lachnospiraceae</taxon>
        <taxon>Porcincola</taxon>
    </lineage>
</organism>
<keyword evidence="2" id="KW-1185">Reference proteome</keyword>
<dbReference type="AlphaFoldDB" id="A0A6L5X8V4"/>